<gene>
    <name evidence="11" type="ORF">LCGC14_1537050</name>
</gene>
<dbReference type="PANTHER" id="PTHR30349:SF77">
    <property type="entry name" value="TYROSINE RECOMBINASE XERC"/>
    <property type="match status" value="1"/>
</dbReference>
<dbReference type="GO" id="GO:0007059">
    <property type="term" value="P:chromosome segregation"/>
    <property type="evidence" value="ECO:0007669"/>
    <property type="project" value="UniProtKB-KW"/>
</dbReference>
<keyword evidence="4" id="KW-0159">Chromosome partition</keyword>
<keyword evidence="6" id="KW-0238">DNA-binding</keyword>
<evidence type="ECO:0000256" key="8">
    <source>
        <dbReference type="ARBA" id="ARBA00023306"/>
    </source>
</evidence>
<evidence type="ECO:0000256" key="2">
    <source>
        <dbReference type="ARBA" id="ARBA00022490"/>
    </source>
</evidence>
<evidence type="ECO:0000256" key="7">
    <source>
        <dbReference type="ARBA" id="ARBA00023172"/>
    </source>
</evidence>
<dbReference type="InterPro" id="IPR002104">
    <property type="entry name" value="Integrase_catalytic"/>
</dbReference>
<keyword evidence="3" id="KW-0132">Cell division</keyword>
<evidence type="ECO:0000256" key="6">
    <source>
        <dbReference type="ARBA" id="ARBA00023125"/>
    </source>
</evidence>
<keyword evidence="2" id="KW-0963">Cytoplasm</keyword>
<dbReference type="InterPro" id="IPR004107">
    <property type="entry name" value="Integrase_SAM-like_N"/>
</dbReference>
<dbReference type="InterPro" id="IPR011010">
    <property type="entry name" value="DNA_brk_join_enz"/>
</dbReference>
<dbReference type="AlphaFoldDB" id="A0A0F9IU94"/>
<dbReference type="Pfam" id="PF00589">
    <property type="entry name" value="Phage_integrase"/>
    <property type="match status" value="1"/>
</dbReference>
<protein>
    <recommendedName>
        <fullName evidence="12">Tyrosine recombinase XerC</fullName>
    </recommendedName>
</protein>
<dbReference type="InterPro" id="IPR013762">
    <property type="entry name" value="Integrase-like_cat_sf"/>
</dbReference>
<dbReference type="InterPro" id="IPR010998">
    <property type="entry name" value="Integrase_recombinase_N"/>
</dbReference>
<evidence type="ECO:0000256" key="4">
    <source>
        <dbReference type="ARBA" id="ARBA00022829"/>
    </source>
</evidence>
<evidence type="ECO:0000256" key="3">
    <source>
        <dbReference type="ARBA" id="ARBA00022618"/>
    </source>
</evidence>
<name>A0A0F9IU94_9ZZZZ</name>
<dbReference type="InterPro" id="IPR044068">
    <property type="entry name" value="CB"/>
</dbReference>
<feature type="domain" description="Tyr recombinase" evidence="9">
    <location>
        <begin position="110"/>
        <end position="295"/>
    </location>
</feature>
<reference evidence="11" key="1">
    <citation type="journal article" date="2015" name="Nature">
        <title>Complex archaea that bridge the gap between prokaryotes and eukaryotes.</title>
        <authorList>
            <person name="Spang A."/>
            <person name="Saw J.H."/>
            <person name="Jorgensen S.L."/>
            <person name="Zaremba-Niedzwiedzka K."/>
            <person name="Martijn J."/>
            <person name="Lind A.E."/>
            <person name="van Eijk R."/>
            <person name="Schleper C."/>
            <person name="Guy L."/>
            <person name="Ettema T.J."/>
        </authorList>
    </citation>
    <scope>NUCLEOTIDE SEQUENCE</scope>
</reference>
<evidence type="ECO:0000313" key="11">
    <source>
        <dbReference type="EMBL" id="KKM60919.1"/>
    </source>
</evidence>
<keyword evidence="7" id="KW-0233">DNA recombination</keyword>
<dbReference type="GO" id="GO:0006310">
    <property type="term" value="P:DNA recombination"/>
    <property type="evidence" value="ECO:0007669"/>
    <property type="project" value="UniProtKB-KW"/>
</dbReference>
<dbReference type="Gene3D" id="1.10.150.130">
    <property type="match status" value="1"/>
</dbReference>
<dbReference type="EMBL" id="LAZR01011586">
    <property type="protein sequence ID" value="KKM60919.1"/>
    <property type="molecule type" value="Genomic_DNA"/>
</dbReference>
<dbReference type="GO" id="GO:0015074">
    <property type="term" value="P:DNA integration"/>
    <property type="evidence" value="ECO:0007669"/>
    <property type="project" value="UniProtKB-KW"/>
</dbReference>
<dbReference type="PROSITE" id="PS51900">
    <property type="entry name" value="CB"/>
    <property type="match status" value="1"/>
</dbReference>
<dbReference type="InterPro" id="IPR050090">
    <property type="entry name" value="Tyrosine_recombinase_XerCD"/>
</dbReference>
<dbReference type="PANTHER" id="PTHR30349">
    <property type="entry name" value="PHAGE INTEGRASE-RELATED"/>
    <property type="match status" value="1"/>
</dbReference>
<dbReference type="GO" id="GO:0003677">
    <property type="term" value="F:DNA binding"/>
    <property type="evidence" value="ECO:0007669"/>
    <property type="project" value="UniProtKB-KW"/>
</dbReference>
<keyword evidence="5" id="KW-0229">DNA integration</keyword>
<dbReference type="PROSITE" id="PS51898">
    <property type="entry name" value="TYR_RECOMBINASE"/>
    <property type="match status" value="1"/>
</dbReference>
<dbReference type="Gene3D" id="1.10.443.10">
    <property type="entry name" value="Intergrase catalytic core"/>
    <property type="match status" value="1"/>
</dbReference>
<dbReference type="GO" id="GO:0005737">
    <property type="term" value="C:cytoplasm"/>
    <property type="evidence" value="ECO:0007669"/>
    <property type="project" value="UniProtKB-SubCell"/>
</dbReference>
<evidence type="ECO:0008006" key="12">
    <source>
        <dbReference type="Google" id="ProtNLM"/>
    </source>
</evidence>
<keyword evidence="8" id="KW-0131">Cell cycle</keyword>
<evidence type="ECO:0000259" key="9">
    <source>
        <dbReference type="PROSITE" id="PS51898"/>
    </source>
</evidence>
<evidence type="ECO:0000256" key="5">
    <source>
        <dbReference type="ARBA" id="ARBA00022908"/>
    </source>
</evidence>
<comment type="subcellular location">
    <subcellularLocation>
        <location evidence="1">Cytoplasm</location>
    </subcellularLocation>
</comment>
<comment type="caution">
    <text evidence="11">The sequence shown here is derived from an EMBL/GenBank/DDBJ whole genome shotgun (WGS) entry which is preliminary data.</text>
</comment>
<evidence type="ECO:0000259" key="10">
    <source>
        <dbReference type="PROSITE" id="PS51900"/>
    </source>
</evidence>
<accession>A0A0F9IU94</accession>
<organism evidence="11">
    <name type="scientific">marine sediment metagenome</name>
    <dbReference type="NCBI Taxonomy" id="412755"/>
    <lineage>
        <taxon>unclassified sequences</taxon>
        <taxon>metagenomes</taxon>
        <taxon>ecological metagenomes</taxon>
    </lineage>
</organism>
<feature type="domain" description="Core-binding (CB)" evidence="10">
    <location>
        <begin position="2"/>
        <end position="90"/>
    </location>
</feature>
<dbReference type="GO" id="GO:0051301">
    <property type="term" value="P:cell division"/>
    <property type="evidence" value="ECO:0007669"/>
    <property type="project" value="UniProtKB-KW"/>
</dbReference>
<evidence type="ECO:0000256" key="1">
    <source>
        <dbReference type="ARBA" id="ARBA00004496"/>
    </source>
</evidence>
<dbReference type="Pfam" id="PF02899">
    <property type="entry name" value="Phage_int_SAM_1"/>
    <property type="match status" value="1"/>
</dbReference>
<dbReference type="SUPFAM" id="SSF56349">
    <property type="entry name" value="DNA breaking-rejoining enzymes"/>
    <property type="match status" value="1"/>
</dbReference>
<sequence length="297" mass="34418">MSDAPKIIKSFLFYLEHSRQYSKHTLVSYRTDLKQFLNHLWSQIDFNLFPTGITQKDIRFYLAHLRNKGFSEATVSRKLASLRSLYRWMLREKMVDQNPTRGFASPRPDKPPLRVLDEWQVESLMITANVQSLWGQRDRVILELLYSTGIKIGELAGLNWQEVDLFEQCIHIEGRASRKRSLVLSVGAYQAVQEYWKILSGARKSRKFDPDAVLVNRRNGRLSDRSISRVVEKYVKRANLPEWVSPQTLRHSFATHMLDRGANVEDIQAILGHQSVETTKIYTKMREKGVLSPNPGS</sequence>
<proteinExistence type="predicted"/>